<protein>
    <recommendedName>
        <fullName evidence="2">Excalibur calcium-binding domain-containing protein</fullName>
    </recommendedName>
</protein>
<organism evidence="3 4">
    <name type="scientific">Lentzea pudingi</name>
    <dbReference type="NCBI Taxonomy" id="1789439"/>
    <lineage>
        <taxon>Bacteria</taxon>
        <taxon>Bacillati</taxon>
        <taxon>Actinomycetota</taxon>
        <taxon>Actinomycetes</taxon>
        <taxon>Pseudonocardiales</taxon>
        <taxon>Pseudonocardiaceae</taxon>
        <taxon>Lentzea</taxon>
    </lineage>
</organism>
<gene>
    <name evidence="3" type="ORF">GCM10011609_65640</name>
</gene>
<proteinExistence type="predicted"/>
<feature type="region of interest" description="Disordered" evidence="1">
    <location>
        <begin position="219"/>
        <end position="241"/>
    </location>
</feature>
<evidence type="ECO:0000259" key="2">
    <source>
        <dbReference type="SMART" id="SM00894"/>
    </source>
</evidence>
<comment type="caution">
    <text evidence="3">The sequence shown here is derived from an EMBL/GenBank/DDBJ whole genome shotgun (WGS) entry which is preliminary data.</text>
</comment>
<feature type="region of interest" description="Disordered" evidence="1">
    <location>
        <begin position="36"/>
        <end position="57"/>
    </location>
</feature>
<sequence>MAAMTVFQKLAREAAIVAGFLVAVSACGTPAPTKLAADVSTTTATTTTSTTTTTTPPPVTVESVVDGRTVLLSNGAKVVLSALAQPGECWAASAVDFATKTLVGKPVQAVASSLKLADGKDYAELAVSQGVARAVAGAESAIQAAESAAKQASLGFWGPSCGGLDVKPAPVVAPPVAPKPAPQPVVPQPQPKPQPAPAPPPAAYYKNCTAAKAAGAAPLYRGQPGYGSHLDRDGDGVACEK</sequence>
<feature type="compositionally biased region" description="Basic and acidic residues" evidence="1">
    <location>
        <begin position="229"/>
        <end position="241"/>
    </location>
</feature>
<feature type="compositionally biased region" description="Low complexity" evidence="1">
    <location>
        <begin position="39"/>
        <end position="57"/>
    </location>
</feature>
<dbReference type="EMBL" id="BMNC01000013">
    <property type="protein sequence ID" value="GGN15876.1"/>
    <property type="molecule type" value="Genomic_DNA"/>
</dbReference>
<keyword evidence="4" id="KW-1185">Reference proteome</keyword>
<feature type="region of interest" description="Disordered" evidence="1">
    <location>
        <begin position="175"/>
        <end position="203"/>
    </location>
</feature>
<name>A0ABQ2IP29_9PSEU</name>
<accession>A0ABQ2IP29</accession>
<feature type="compositionally biased region" description="Pro residues" evidence="1">
    <location>
        <begin position="175"/>
        <end position="202"/>
    </location>
</feature>
<feature type="domain" description="Excalibur calcium-binding" evidence="2">
    <location>
        <begin position="204"/>
        <end position="240"/>
    </location>
</feature>
<dbReference type="SUPFAM" id="SSF50199">
    <property type="entry name" value="Staphylococcal nuclease"/>
    <property type="match status" value="1"/>
</dbReference>
<dbReference type="SMART" id="SM00894">
    <property type="entry name" value="Excalibur"/>
    <property type="match status" value="1"/>
</dbReference>
<evidence type="ECO:0000313" key="4">
    <source>
        <dbReference type="Proteomes" id="UP000597656"/>
    </source>
</evidence>
<evidence type="ECO:0000256" key="1">
    <source>
        <dbReference type="SAM" id="MobiDB-lite"/>
    </source>
</evidence>
<dbReference type="InterPro" id="IPR008613">
    <property type="entry name" value="Excalibur_Ca-bd_domain"/>
</dbReference>
<dbReference type="Gene3D" id="2.40.50.90">
    <property type="match status" value="1"/>
</dbReference>
<dbReference type="Proteomes" id="UP000597656">
    <property type="component" value="Unassembled WGS sequence"/>
</dbReference>
<evidence type="ECO:0000313" key="3">
    <source>
        <dbReference type="EMBL" id="GGN15876.1"/>
    </source>
</evidence>
<dbReference type="InterPro" id="IPR035437">
    <property type="entry name" value="SNase_OB-fold_sf"/>
</dbReference>
<reference evidence="4" key="1">
    <citation type="journal article" date="2019" name="Int. J. Syst. Evol. Microbiol.">
        <title>The Global Catalogue of Microorganisms (GCM) 10K type strain sequencing project: providing services to taxonomists for standard genome sequencing and annotation.</title>
        <authorList>
            <consortium name="The Broad Institute Genomics Platform"/>
            <consortium name="The Broad Institute Genome Sequencing Center for Infectious Disease"/>
            <person name="Wu L."/>
            <person name="Ma J."/>
        </authorList>
    </citation>
    <scope>NUCLEOTIDE SEQUENCE [LARGE SCALE GENOMIC DNA]</scope>
    <source>
        <strain evidence="4">CGMCC 4.7319</strain>
    </source>
</reference>
<dbReference type="Pfam" id="PF05901">
    <property type="entry name" value="Excalibur"/>
    <property type="match status" value="1"/>
</dbReference>